<organism evidence="1 2">
    <name type="scientific">Pseudolactococcus laudensis</name>
    <dbReference type="NCBI Taxonomy" id="1494461"/>
    <lineage>
        <taxon>Bacteria</taxon>
        <taxon>Bacillati</taxon>
        <taxon>Bacillota</taxon>
        <taxon>Bacilli</taxon>
        <taxon>Lactobacillales</taxon>
        <taxon>Streptococcaceae</taxon>
        <taxon>Pseudolactococcus</taxon>
    </lineage>
</organism>
<proteinExistence type="predicted"/>
<dbReference type="RefSeq" id="WP_180746862.1">
    <property type="nucleotide sequence ID" value="NZ_CBCRWQ010000009.1"/>
</dbReference>
<evidence type="ECO:0000313" key="2">
    <source>
        <dbReference type="Proteomes" id="UP000530186"/>
    </source>
</evidence>
<dbReference type="GeneID" id="303195044"/>
<keyword evidence="2" id="KW-1185">Reference proteome</keyword>
<dbReference type="EMBL" id="JACBNY010000008">
    <property type="protein sequence ID" value="MBA0016677.1"/>
    <property type="molecule type" value="Genomic_DNA"/>
</dbReference>
<dbReference type="Proteomes" id="UP000530186">
    <property type="component" value="Unassembled WGS sequence"/>
</dbReference>
<gene>
    <name evidence="1" type="ORF">HZR21_05900</name>
</gene>
<evidence type="ECO:0008006" key="3">
    <source>
        <dbReference type="Google" id="ProtNLM"/>
    </source>
</evidence>
<name>A0A7V8SJS5_9LACT</name>
<evidence type="ECO:0000313" key="1">
    <source>
        <dbReference type="EMBL" id="MBA0016677.1"/>
    </source>
</evidence>
<reference evidence="1 2" key="1">
    <citation type="submission" date="2020-07" db="EMBL/GenBank/DDBJ databases">
        <authorList>
            <person name="Hilgarth M."/>
            <person name="Werum V."/>
            <person name="Vogel R.F."/>
        </authorList>
    </citation>
    <scope>NUCLEOTIDE SEQUENCE [LARGE SCALE GENOMIC DNA]</scope>
    <source>
        <strain evidence="1 2">DSM 28961</strain>
    </source>
</reference>
<dbReference type="AlphaFoldDB" id="A0A7V8SJS5"/>
<protein>
    <recommendedName>
        <fullName evidence="3">Bacteriocin</fullName>
    </recommendedName>
</protein>
<comment type="caution">
    <text evidence="1">The sequence shown here is derived from an EMBL/GenBank/DDBJ whole genome shotgun (WGS) entry which is preliminary data.</text>
</comment>
<sequence>MNNYDGKQFITLTDDDLVQISGGGADWLWNGVGYVFGYVVGKTFKPLKPAPPGYRETLFLI</sequence>
<accession>A0A7V8SJS5</accession>